<dbReference type="Proteomes" id="UP000030403">
    <property type="component" value="Unassembled WGS sequence"/>
</dbReference>
<comment type="caution">
    <text evidence="2">The sequence shown here is derived from an EMBL/GenBank/DDBJ whole genome shotgun (WGS) entry which is preliminary data.</text>
</comment>
<organism evidence="2 3">
    <name type="scientific">Pontibacillus marinus BH030004 = DSM 16465</name>
    <dbReference type="NCBI Taxonomy" id="1385511"/>
    <lineage>
        <taxon>Bacteria</taxon>
        <taxon>Bacillati</taxon>
        <taxon>Bacillota</taxon>
        <taxon>Bacilli</taxon>
        <taxon>Bacillales</taxon>
        <taxon>Bacillaceae</taxon>
        <taxon>Pontibacillus</taxon>
    </lineage>
</organism>
<dbReference type="Pfam" id="PF19700">
    <property type="entry name" value="DUF6198"/>
    <property type="match status" value="1"/>
</dbReference>
<dbReference type="InterPro" id="IPR038750">
    <property type="entry name" value="YczE/YyaS-like"/>
</dbReference>
<feature type="transmembrane region" description="Helical" evidence="1">
    <location>
        <begin position="103"/>
        <end position="124"/>
    </location>
</feature>
<feature type="transmembrane region" description="Helical" evidence="1">
    <location>
        <begin position="78"/>
        <end position="97"/>
    </location>
</feature>
<dbReference type="AlphaFoldDB" id="A0A0A5GII7"/>
<evidence type="ECO:0000256" key="1">
    <source>
        <dbReference type="SAM" id="Phobius"/>
    </source>
</evidence>
<dbReference type="STRING" id="1385511.GCA_000425225_00259"/>
<sequence length="199" mass="22169">MLTRILFYICGLLITTLGITWIIKSGIGTGPWDAVFVGLNQNFGLTVGTWVYIVQALLLLTTSALIKEKPDISSFITIFLRGLFLDFWLYIIFYRIFLDSIMLSIIFFVIGTILLGIGISTYLISGYPKSPIDGLMIAIHKKGNLSVRISRTLVEVLAVIIGFILGGPIGIGTIIISFSLGPIIQLSNKFIRRLFERYQ</sequence>
<reference evidence="2 3" key="1">
    <citation type="submission" date="2013-08" db="EMBL/GenBank/DDBJ databases">
        <authorList>
            <person name="Huang J."/>
            <person name="Wang G."/>
        </authorList>
    </citation>
    <scope>NUCLEOTIDE SEQUENCE [LARGE SCALE GENOMIC DNA]</scope>
    <source>
        <strain evidence="2 3">BH030004</strain>
    </source>
</reference>
<dbReference type="eggNOG" id="COG2364">
    <property type="taxonomic scope" value="Bacteria"/>
</dbReference>
<feature type="transmembrane region" description="Helical" evidence="1">
    <location>
        <begin position="43"/>
        <end position="66"/>
    </location>
</feature>
<keyword evidence="1" id="KW-1133">Transmembrane helix</keyword>
<gene>
    <name evidence="2" type="ORF">N783_13605</name>
</gene>
<keyword evidence="1" id="KW-0812">Transmembrane</keyword>
<feature type="transmembrane region" description="Helical" evidence="1">
    <location>
        <begin position="5"/>
        <end position="23"/>
    </location>
</feature>
<dbReference type="PANTHER" id="PTHR40078">
    <property type="entry name" value="INTEGRAL MEMBRANE PROTEIN-RELATED"/>
    <property type="match status" value="1"/>
</dbReference>
<accession>A0A0A5GII7</accession>
<name>A0A0A5GII7_9BACI</name>
<dbReference type="RefSeq" id="WP_036841779.1">
    <property type="nucleotide sequence ID" value="NZ_AVPF01000004.1"/>
</dbReference>
<proteinExistence type="predicted"/>
<dbReference type="PANTHER" id="PTHR40078:SF1">
    <property type="entry name" value="INTEGRAL MEMBRANE PROTEIN"/>
    <property type="match status" value="1"/>
</dbReference>
<evidence type="ECO:0000313" key="3">
    <source>
        <dbReference type="Proteomes" id="UP000030403"/>
    </source>
</evidence>
<keyword evidence="1" id="KW-0472">Membrane</keyword>
<evidence type="ECO:0000313" key="2">
    <source>
        <dbReference type="EMBL" id="KGX91008.1"/>
    </source>
</evidence>
<dbReference type="EMBL" id="AVPF01000004">
    <property type="protein sequence ID" value="KGX91008.1"/>
    <property type="molecule type" value="Genomic_DNA"/>
</dbReference>
<dbReference type="OrthoDB" id="1902994at2"/>
<protein>
    <recommendedName>
        <fullName evidence="4">BCR, YitT family protein</fullName>
    </recommendedName>
</protein>
<keyword evidence="3" id="KW-1185">Reference proteome</keyword>
<evidence type="ECO:0008006" key="4">
    <source>
        <dbReference type="Google" id="ProtNLM"/>
    </source>
</evidence>